<keyword evidence="1" id="KW-0732">Signal</keyword>
<name>A0ABY3C9C4_9GAMM</name>
<reference evidence="2 3" key="1">
    <citation type="journal article" date="2019" name="Antonie Van Leeuwenhoek">
        <title>Description of 'Ca. Methylobacter oryzae' KRF1, a novel species from the environmentally important Methylobacter clade 2.</title>
        <authorList>
            <person name="Khatri K."/>
            <person name="Mohite J.A."/>
            <person name="Pandit P.S."/>
            <person name="Bahulikar R."/>
            <person name="Rahalkar M.C."/>
        </authorList>
    </citation>
    <scope>NUCLEOTIDE SEQUENCE [LARGE SCALE GENOMIC DNA]</scope>
    <source>
        <strain evidence="2 3">KRF1</strain>
    </source>
</reference>
<evidence type="ECO:0000313" key="3">
    <source>
        <dbReference type="Proteomes" id="UP000733744"/>
    </source>
</evidence>
<dbReference type="EMBL" id="RYFG02000102">
    <property type="protein sequence ID" value="TRW93233.1"/>
    <property type="molecule type" value="Genomic_DNA"/>
</dbReference>
<evidence type="ECO:0000313" key="2">
    <source>
        <dbReference type="EMBL" id="TRW93233.1"/>
    </source>
</evidence>
<sequence length="157" mass="15810">MKLNSIIKTAVLGSGLFASSLVLADTIAVSNGAIFLLGGSTLSVQLLSGSTPTQACVDQLLSQPINPAATQIVVSGTKAVVTPGLSSPVSVINVGSCLTGTSSTATQAAADLQKGTLTIPCLNVGGTIYNVVMNQRGNSMNWEVIFGKPVTDGSCNI</sequence>
<dbReference type="Proteomes" id="UP000733744">
    <property type="component" value="Unassembled WGS sequence"/>
</dbReference>
<dbReference type="RefSeq" id="WP_127030474.1">
    <property type="nucleotide sequence ID" value="NZ_RYFG02000102.1"/>
</dbReference>
<feature type="chain" id="PRO_5045070602" evidence="1">
    <location>
        <begin position="25"/>
        <end position="157"/>
    </location>
</feature>
<feature type="signal peptide" evidence="1">
    <location>
        <begin position="1"/>
        <end position="24"/>
    </location>
</feature>
<accession>A0ABY3C9C4</accession>
<comment type="caution">
    <text evidence="2">The sequence shown here is derived from an EMBL/GenBank/DDBJ whole genome shotgun (WGS) entry which is preliminary data.</text>
</comment>
<keyword evidence="3" id="KW-1185">Reference proteome</keyword>
<gene>
    <name evidence="2" type="ORF">EKO24_013165</name>
</gene>
<protein>
    <submittedName>
        <fullName evidence="2">Uncharacterized protein</fullName>
    </submittedName>
</protein>
<evidence type="ECO:0000256" key="1">
    <source>
        <dbReference type="SAM" id="SignalP"/>
    </source>
</evidence>
<proteinExistence type="predicted"/>
<organism evidence="2 3">
    <name type="scientific">Candidatus Methylobacter oryzae</name>
    <dbReference type="NCBI Taxonomy" id="2497749"/>
    <lineage>
        <taxon>Bacteria</taxon>
        <taxon>Pseudomonadati</taxon>
        <taxon>Pseudomonadota</taxon>
        <taxon>Gammaproteobacteria</taxon>
        <taxon>Methylococcales</taxon>
        <taxon>Methylococcaceae</taxon>
        <taxon>Methylobacter</taxon>
    </lineage>
</organism>